<evidence type="ECO:0000256" key="6">
    <source>
        <dbReference type="SAM" id="Phobius"/>
    </source>
</evidence>
<dbReference type="GO" id="GO:0030288">
    <property type="term" value="C:outer membrane-bounded periplasmic space"/>
    <property type="evidence" value="ECO:0007669"/>
    <property type="project" value="TreeGrafter"/>
</dbReference>
<dbReference type="InterPro" id="IPR052363">
    <property type="entry name" value="LPS_export_LptC"/>
</dbReference>
<dbReference type="PANTHER" id="PTHR37481:SF1">
    <property type="entry name" value="LIPOPOLYSACCHARIDE EXPORT SYSTEM PROTEIN LPTC"/>
    <property type="match status" value="1"/>
</dbReference>
<evidence type="ECO:0000256" key="4">
    <source>
        <dbReference type="ARBA" id="ARBA00022989"/>
    </source>
</evidence>
<sequence>MNRLGYILLLIIVVAIAATSSWLLKKVEVEPFGLIKPARHDMDYFLTNFNATVMDKEGKPHYILTGTRLEHFPDDHSLDITLPNIKLFREKLSPWHVKAKQARVLNKGTLIYLNGKVSMQRPRSKTEPEVKLDTSNLTIKTDIDYAETSDAVFIQTGKHRLKAIGMRVYLADGRLELLSNVEGLYNVTH</sequence>
<evidence type="ECO:0000256" key="5">
    <source>
        <dbReference type="ARBA" id="ARBA00023136"/>
    </source>
</evidence>
<feature type="transmembrane region" description="Helical" evidence="6">
    <location>
        <begin position="6"/>
        <end position="24"/>
    </location>
</feature>
<dbReference type="Pfam" id="PF06835">
    <property type="entry name" value="LptC"/>
    <property type="match status" value="1"/>
</dbReference>
<evidence type="ECO:0000256" key="1">
    <source>
        <dbReference type="ARBA" id="ARBA00022475"/>
    </source>
</evidence>
<keyword evidence="1" id="KW-1003">Cell membrane</keyword>
<dbReference type="HAMAP" id="MF_01915">
    <property type="entry name" value="LPS_assembly_LptC"/>
    <property type="match status" value="1"/>
</dbReference>
<dbReference type="InterPro" id="IPR010664">
    <property type="entry name" value="LipoPS_assembly_LptC-rel"/>
</dbReference>
<keyword evidence="3 6" id="KW-0812">Transmembrane</keyword>
<keyword evidence="2" id="KW-0997">Cell inner membrane</keyword>
<dbReference type="GO" id="GO:0005886">
    <property type="term" value="C:plasma membrane"/>
    <property type="evidence" value="ECO:0007669"/>
    <property type="project" value="InterPro"/>
</dbReference>
<dbReference type="InterPro" id="IPR026265">
    <property type="entry name" value="LptC"/>
</dbReference>
<dbReference type="GO" id="GO:0017089">
    <property type="term" value="F:glycolipid transfer activity"/>
    <property type="evidence" value="ECO:0007669"/>
    <property type="project" value="TreeGrafter"/>
</dbReference>
<proteinExistence type="inferred from homology"/>
<dbReference type="PANTHER" id="PTHR37481">
    <property type="entry name" value="LIPOPOLYSACCHARIDE EXPORT SYSTEM PROTEIN LPTC"/>
    <property type="match status" value="1"/>
</dbReference>
<organism evidence="7">
    <name type="scientific">hydrothermal vent metagenome</name>
    <dbReference type="NCBI Taxonomy" id="652676"/>
    <lineage>
        <taxon>unclassified sequences</taxon>
        <taxon>metagenomes</taxon>
        <taxon>ecological metagenomes</taxon>
    </lineage>
</organism>
<dbReference type="GO" id="GO:0015221">
    <property type="term" value="F:lipopolysaccharide transmembrane transporter activity"/>
    <property type="evidence" value="ECO:0007669"/>
    <property type="project" value="InterPro"/>
</dbReference>
<evidence type="ECO:0000256" key="2">
    <source>
        <dbReference type="ARBA" id="ARBA00022519"/>
    </source>
</evidence>
<keyword evidence="4 6" id="KW-1133">Transmembrane helix</keyword>
<dbReference type="AlphaFoldDB" id="A0A3B1AB63"/>
<name>A0A3B1AB63_9ZZZZ</name>
<protein>
    <recommendedName>
        <fullName evidence="8">Lipopolysaccharide export system protein LptC</fullName>
    </recommendedName>
</protein>
<keyword evidence="5 6" id="KW-0472">Membrane</keyword>
<evidence type="ECO:0000256" key="3">
    <source>
        <dbReference type="ARBA" id="ARBA00022692"/>
    </source>
</evidence>
<dbReference type="Gene3D" id="2.60.450.10">
    <property type="entry name" value="Lipopolysaccharide (LPS) transport protein A like domain"/>
    <property type="match status" value="1"/>
</dbReference>
<accession>A0A3B1AB63</accession>
<evidence type="ECO:0008006" key="8">
    <source>
        <dbReference type="Google" id="ProtNLM"/>
    </source>
</evidence>
<dbReference type="EMBL" id="UOFT01000054">
    <property type="protein sequence ID" value="VAW96867.1"/>
    <property type="molecule type" value="Genomic_DNA"/>
</dbReference>
<gene>
    <name evidence="7" type="ORF">MNBD_GAMMA23-1353</name>
</gene>
<reference evidence="7" key="1">
    <citation type="submission" date="2018-06" db="EMBL/GenBank/DDBJ databases">
        <authorList>
            <person name="Zhirakovskaya E."/>
        </authorList>
    </citation>
    <scope>NUCLEOTIDE SEQUENCE</scope>
</reference>
<evidence type="ECO:0000313" key="7">
    <source>
        <dbReference type="EMBL" id="VAW96867.1"/>
    </source>
</evidence>
<dbReference type="NCBIfam" id="TIGR04409">
    <property type="entry name" value="LptC_YrbK"/>
    <property type="match status" value="1"/>
</dbReference>